<dbReference type="InterPro" id="IPR046342">
    <property type="entry name" value="CBS_dom_sf"/>
</dbReference>
<dbReference type="EMBL" id="PNCG01000019">
    <property type="protein sequence ID" value="TMP85783.1"/>
    <property type="molecule type" value="Genomic_DNA"/>
</dbReference>
<dbReference type="Proteomes" id="UP000305874">
    <property type="component" value="Unassembled WGS sequence"/>
</dbReference>
<reference evidence="7" key="3">
    <citation type="submission" date="2019-06" db="EMBL/GenBank/DDBJ databases">
        <title>Co-occurence of chitin degradation, pigmentation and bioactivity in marine Pseudoalteromonas.</title>
        <authorList>
            <person name="Sonnenschein E.C."/>
            <person name="Bech P.K."/>
        </authorList>
    </citation>
    <scope>NUCLEOTIDE SEQUENCE [LARGE SCALE GENOMIC DNA]</scope>
    <source>
        <strain evidence="7">S2897</strain>
    </source>
</reference>
<dbReference type="PATRIC" id="fig|151081.8.peg.72"/>
<accession>A0A0F4Q0Y8</accession>
<comment type="caution">
    <text evidence="4">The sequence shown here is derived from an EMBL/GenBank/DDBJ whole genome shotgun (WGS) entry which is preliminary data.</text>
</comment>
<evidence type="ECO:0000313" key="7">
    <source>
        <dbReference type="Proteomes" id="UP000305874"/>
    </source>
</evidence>
<evidence type="ECO:0000313" key="5">
    <source>
        <dbReference type="EMBL" id="TMP85783.1"/>
    </source>
</evidence>
<dbReference type="STRING" id="151081.TW72_05225"/>
<dbReference type="PANTHER" id="PTHR43080">
    <property type="entry name" value="CBS DOMAIN-CONTAINING PROTEIN CBSX3, MITOCHONDRIAL"/>
    <property type="match status" value="1"/>
</dbReference>
<evidence type="ECO:0000256" key="1">
    <source>
        <dbReference type="ARBA" id="ARBA00023122"/>
    </source>
</evidence>
<keyword evidence="1 2" id="KW-0129">CBS domain</keyword>
<dbReference type="PROSITE" id="PS51371">
    <property type="entry name" value="CBS"/>
    <property type="match status" value="2"/>
</dbReference>
<evidence type="ECO:0000313" key="4">
    <source>
        <dbReference type="EMBL" id="KJZ01318.1"/>
    </source>
</evidence>
<evidence type="ECO:0000259" key="3">
    <source>
        <dbReference type="PROSITE" id="PS51371"/>
    </source>
</evidence>
<dbReference type="EMBL" id="JXXZ01000004">
    <property type="protein sequence ID" value="KJZ01318.1"/>
    <property type="molecule type" value="Genomic_DNA"/>
</dbReference>
<dbReference type="PANTHER" id="PTHR43080:SF26">
    <property type="entry name" value="REGULATORY PROTEIN"/>
    <property type="match status" value="1"/>
</dbReference>
<proteinExistence type="predicted"/>
<reference evidence="4 6" key="1">
    <citation type="journal article" date="2015" name="BMC Genomics">
        <title>Genome mining reveals unlocked bioactive potential of marine Gram-negative bacteria.</title>
        <authorList>
            <person name="Machado H."/>
            <person name="Sonnenschein E.C."/>
            <person name="Melchiorsen J."/>
            <person name="Gram L."/>
        </authorList>
    </citation>
    <scope>NUCLEOTIDE SEQUENCE [LARGE SCALE GENOMIC DNA]</scope>
    <source>
        <strain evidence="4 6">S3137</strain>
    </source>
</reference>
<reference evidence="5 7" key="2">
    <citation type="submission" date="2017-12" db="EMBL/GenBank/DDBJ databases">
        <authorList>
            <person name="Paulsen S."/>
            <person name="Gram L.K."/>
        </authorList>
    </citation>
    <scope>NUCLEOTIDE SEQUENCE [LARGE SCALE GENOMIC DNA]</scope>
    <source>
        <strain evidence="5 7">S2897</strain>
    </source>
</reference>
<organism evidence="4 6">
    <name type="scientific">Pseudoalteromonas ruthenica</name>
    <dbReference type="NCBI Taxonomy" id="151081"/>
    <lineage>
        <taxon>Bacteria</taxon>
        <taxon>Pseudomonadati</taxon>
        <taxon>Pseudomonadota</taxon>
        <taxon>Gammaproteobacteria</taxon>
        <taxon>Alteromonadales</taxon>
        <taxon>Pseudoalteromonadaceae</taxon>
        <taxon>Pseudoalteromonas</taxon>
    </lineage>
</organism>
<feature type="domain" description="CBS" evidence="3">
    <location>
        <begin position="10"/>
        <end position="69"/>
    </location>
</feature>
<dbReference type="Pfam" id="PF00571">
    <property type="entry name" value="CBS"/>
    <property type="match status" value="2"/>
</dbReference>
<dbReference type="InterPro" id="IPR044729">
    <property type="entry name" value="CBS_bac"/>
</dbReference>
<name>A0A0F4Q0Y8_9GAMM</name>
<dbReference type="CDD" id="cd04629">
    <property type="entry name" value="CBS_pair_bac"/>
    <property type="match status" value="1"/>
</dbReference>
<sequence>MQSIKVADYYNHRPVKFKATMPIETAVERLLQSGQTGGPVVDDLGTIIGFVSEQDCLQHMLTSTYQNEAHTVVGDVMTKEPLCVTPEESVMTLAENMKVDKPKMYPVCDEQGKLLGIITRAHILLALDKHLHCNYTSGHRFV</sequence>
<evidence type="ECO:0000256" key="2">
    <source>
        <dbReference type="PROSITE-ProRule" id="PRU00703"/>
    </source>
</evidence>
<dbReference type="OrthoDB" id="9790355at2"/>
<dbReference type="AlphaFoldDB" id="A0A0F4Q0Y8"/>
<dbReference type="SMART" id="SM00116">
    <property type="entry name" value="CBS"/>
    <property type="match status" value="2"/>
</dbReference>
<dbReference type="InterPro" id="IPR051257">
    <property type="entry name" value="Diverse_CBS-Domain"/>
</dbReference>
<evidence type="ECO:0000313" key="6">
    <source>
        <dbReference type="Proteomes" id="UP000033664"/>
    </source>
</evidence>
<protein>
    <submittedName>
        <fullName evidence="4">CBS domain protein</fullName>
    </submittedName>
    <submittedName>
        <fullName evidence="5">CBS domain-containing protein</fullName>
    </submittedName>
</protein>
<dbReference type="SUPFAM" id="SSF54631">
    <property type="entry name" value="CBS-domain pair"/>
    <property type="match status" value="1"/>
</dbReference>
<dbReference type="eggNOG" id="COG0517">
    <property type="taxonomic scope" value="Bacteria"/>
</dbReference>
<dbReference type="RefSeq" id="WP_026110983.1">
    <property type="nucleotide sequence ID" value="NZ_CP023396.1"/>
</dbReference>
<dbReference type="Gene3D" id="3.10.580.10">
    <property type="entry name" value="CBS-domain"/>
    <property type="match status" value="1"/>
</dbReference>
<dbReference type="InterPro" id="IPR000644">
    <property type="entry name" value="CBS_dom"/>
</dbReference>
<reference evidence="5" key="4">
    <citation type="submission" date="2019-09" db="EMBL/GenBank/DDBJ databases">
        <title>Co-occurence of chitin degradation, pigmentation and bioactivity in marine Pseudoalteromonas.</title>
        <authorList>
            <person name="Sonnenschein E.C."/>
            <person name="Bech P.K."/>
        </authorList>
    </citation>
    <scope>NUCLEOTIDE SEQUENCE</scope>
    <source>
        <strain evidence="5">S2897</strain>
    </source>
</reference>
<dbReference type="Proteomes" id="UP000033664">
    <property type="component" value="Unassembled WGS sequence"/>
</dbReference>
<gene>
    <name evidence="5" type="ORF">CWC05_16835</name>
    <name evidence="4" type="ORF">TW72_05225</name>
</gene>
<keyword evidence="6" id="KW-1185">Reference proteome</keyword>
<feature type="domain" description="CBS" evidence="3">
    <location>
        <begin position="77"/>
        <end position="136"/>
    </location>
</feature>